<accession>V5IMM4</accession>
<dbReference type="Proteomes" id="UP000001805">
    <property type="component" value="Chromosome 4, Linkage Group IV"/>
</dbReference>
<proteinExistence type="predicted"/>
<keyword evidence="3" id="KW-1185">Reference proteome</keyword>
<organism evidence="2 3">
    <name type="scientific">Neurospora crassa (strain ATCC 24698 / 74-OR23-1A / CBS 708.71 / DSM 1257 / FGSC 987)</name>
    <dbReference type="NCBI Taxonomy" id="367110"/>
    <lineage>
        <taxon>Eukaryota</taxon>
        <taxon>Fungi</taxon>
        <taxon>Dikarya</taxon>
        <taxon>Ascomycota</taxon>
        <taxon>Pezizomycotina</taxon>
        <taxon>Sordariomycetes</taxon>
        <taxon>Sordariomycetidae</taxon>
        <taxon>Sordariales</taxon>
        <taxon>Sordariaceae</taxon>
        <taxon>Neurospora</taxon>
    </lineage>
</organism>
<dbReference type="RefSeq" id="XP_011394403.1">
    <property type="nucleotide sequence ID" value="XM_011396101.1"/>
</dbReference>
<protein>
    <submittedName>
        <fullName evidence="2">Uncharacterized protein</fullName>
    </submittedName>
</protein>
<dbReference type="KEGG" id="ncr:NCU16813"/>
<evidence type="ECO:0000313" key="2">
    <source>
        <dbReference type="EMBL" id="ESA42942.1"/>
    </source>
</evidence>
<dbReference type="AlphaFoldDB" id="V5IMM4"/>
<dbReference type="OrthoDB" id="2310150at2759"/>
<feature type="region of interest" description="Disordered" evidence="1">
    <location>
        <begin position="81"/>
        <end position="107"/>
    </location>
</feature>
<dbReference type="InParanoid" id="V5IMM4"/>
<feature type="compositionally biased region" description="Polar residues" evidence="1">
    <location>
        <begin position="12"/>
        <end position="23"/>
    </location>
</feature>
<name>V5IMM4_NEUCR</name>
<reference evidence="2 3" key="1">
    <citation type="journal article" date="2003" name="Nature">
        <title>The genome sequence of the filamentous fungus Neurospora crassa.</title>
        <authorList>
            <person name="Galagan J.E."/>
            <person name="Calvo S.E."/>
            <person name="Borkovich K.A."/>
            <person name="Selker E.U."/>
            <person name="Read N.D."/>
            <person name="Jaffe D."/>
            <person name="FitzHugh W."/>
            <person name="Ma L.J."/>
            <person name="Smirnov S."/>
            <person name="Purcell S."/>
            <person name="Rehman B."/>
            <person name="Elkins T."/>
            <person name="Engels R."/>
            <person name="Wang S."/>
            <person name="Nielsen C.B."/>
            <person name="Butler J."/>
            <person name="Endrizzi M."/>
            <person name="Qui D."/>
            <person name="Ianakiev P."/>
            <person name="Bell-Pedersen D."/>
            <person name="Nelson M.A."/>
            <person name="Werner-Washburne M."/>
            <person name="Selitrennikoff C.P."/>
            <person name="Kinsey J.A."/>
            <person name="Braun E.L."/>
            <person name="Zelter A."/>
            <person name="Schulte U."/>
            <person name="Kothe G.O."/>
            <person name="Jedd G."/>
            <person name="Mewes W."/>
            <person name="Staben C."/>
            <person name="Marcotte E."/>
            <person name="Greenberg D."/>
            <person name="Roy A."/>
            <person name="Foley K."/>
            <person name="Naylor J."/>
            <person name="Stange-Thomann N."/>
            <person name="Barrett R."/>
            <person name="Gnerre S."/>
            <person name="Kamal M."/>
            <person name="Kamvysselis M."/>
            <person name="Mauceli E."/>
            <person name="Bielke C."/>
            <person name="Rudd S."/>
            <person name="Frishman D."/>
            <person name="Krystofova S."/>
            <person name="Rasmussen C."/>
            <person name="Metzenberg R.L."/>
            <person name="Perkins D.D."/>
            <person name="Kroken S."/>
            <person name="Cogoni C."/>
            <person name="Macino G."/>
            <person name="Catcheside D."/>
            <person name="Li W."/>
            <person name="Pratt R.J."/>
            <person name="Osmani S.A."/>
            <person name="DeSouza C.P."/>
            <person name="Glass L."/>
            <person name="Orbach M.J."/>
            <person name="Berglund J.A."/>
            <person name="Voelker R."/>
            <person name="Yarden O."/>
            <person name="Plamann M."/>
            <person name="Seiler S."/>
            <person name="Dunlap J."/>
            <person name="Radford A."/>
            <person name="Aramayo R."/>
            <person name="Natvig D.O."/>
            <person name="Alex L.A."/>
            <person name="Mannhaupt G."/>
            <person name="Ebbole D.J."/>
            <person name="Freitag M."/>
            <person name="Paulsen I."/>
            <person name="Sachs M.S."/>
            <person name="Lander E.S."/>
            <person name="Nusbaum C."/>
            <person name="Birren B."/>
        </authorList>
    </citation>
    <scope>NUCLEOTIDE SEQUENCE [LARGE SCALE GENOMIC DNA]</scope>
    <source>
        <strain evidence="3">ATCC 24698 / 74-OR23-1A / CBS 708.71 / DSM 1257 / FGSC 987</strain>
    </source>
</reference>
<sequence length="107" mass="11568">MPPRLTLGAGCSGTTARNFTSTRDTPEEVSKPWSVLQELNILESDSAAAAHPGNTWNTETLLGQSKVADKAFIVSSKVNADRPLPHLDEARTSTSHHYRPDFGPPRG</sequence>
<evidence type="ECO:0000313" key="3">
    <source>
        <dbReference type="Proteomes" id="UP000001805"/>
    </source>
</evidence>
<dbReference type="VEuPathDB" id="FungiDB:NCU16813"/>
<dbReference type="EMBL" id="CM002239">
    <property type="protein sequence ID" value="ESA42942.1"/>
    <property type="molecule type" value="Genomic_DNA"/>
</dbReference>
<gene>
    <name evidence="2" type="ORF">NCU16813</name>
</gene>
<feature type="compositionally biased region" description="Basic and acidic residues" evidence="1">
    <location>
        <begin position="81"/>
        <end position="91"/>
    </location>
</feature>
<dbReference type="GeneID" id="23569668"/>
<feature type="region of interest" description="Disordered" evidence="1">
    <location>
        <begin position="1"/>
        <end position="30"/>
    </location>
</feature>
<evidence type="ECO:0000256" key="1">
    <source>
        <dbReference type="SAM" id="MobiDB-lite"/>
    </source>
</evidence>
<dbReference type="SMR" id="V5IMM4"/>